<evidence type="ECO:0000313" key="6">
    <source>
        <dbReference type="EMBL" id="MBA8848324.1"/>
    </source>
</evidence>
<dbReference type="InterPro" id="IPR011051">
    <property type="entry name" value="RmlC_Cupin_sf"/>
</dbReference>
<dbReference type="CDD" id="cd02909">
    <property type="entry name" value="cupin_pirin_N"/>
    <property type="match status" value="1"/>
</dbReference>
<keyword evidence="2" id="KW-0479">Metal-binding</keyword>
<feature type="binding site" evidence="2">
    <location>
        <position position="120"/>
    </location>
    <ligand>
        <name>Fe cation</name>
        <dbReference type="ChEBI" id="CHEBI:24875"/>
    </ligand>
</feature>
<dbReference type="GO" id="GO:0046872">
    <property type="term" value="F:metal ion binding"/>
    <property type="evidence" value="ECO:0007669"/>
    <property type="project" value="UniProtKB-KW"/>
</dbReference>
<dbReference type="RefSeq" id="WP_182491137.1">
    <property type="nucleotide sequence ID" value="NZ_BAAAOV010000008.1"/>
</dbReference>
<dbReference type="InterPro" id="IPR008778">
    <property type="entry name" value="Pirin_C_dom"/>
</dbReference>
<comment type="cofactor">
    <cofactor evidence="2">
        <name>Fe cation</name>
        <dbReference type="ChEBI" id="CHEBI:24875"/>
    </cofactor>
    <text evidence="2">Binds 1 Fe cation per subunit.</text>
</comment>
<feature type="domain" description="Pirin C-terminal" evidence="5">
    <location>
        <begin position="191"/>
        <end position="287"/>
    </location>
</feature>
<dbReference type="CDD" id="cd02247">
    <property type="entry name" value="cupin_pirin_C"/>
    <property type="match status" value="1"/>
</dbReference>
<keyword evidence="7" id="KW-1185">Reference proteome</keyword>
<evidence type="ECO:0000313" key="7">
    <source>
        <dbReference type="Proteomes" id="UP000585905"/>
    </source>
</evidence>
<reference evidence="6 7" key="1">
    <citation type="submission" date="2020-07" db="EMBL/GenBank/DDBJ databases">
        <title>Sequencing the genomes of 1000 actinobacteria strains.</title>
        <authorList>
            <person name="Klenk H.-P."/>
        </authorList>
    </citation>
    <scope>NUCLEOTIDE SEQUENCE [LARGE SCALE GENOMIC DNA]</scope>
    <source>
        <strain evidence="6 7">DSM 19663</strain>
    </source>
</reference>
<dbReference type="InterPro" id="IPR014710">
    <property type="entry name" value="RmlC-like_jellyroll"/>
</dbReference>
<comment type="similarity">
    <text evidence="1 3">Belongs to the pirin family.</text>
</comment>
<feature type="binding site" evidence="2">
    <location>
        <position position="78"/>
    </location>
    <ligand>
        <name>Fe cation</name>
        <dbReference type="ChEBI" id="CHEBI:24875"/>
    </ligand>
</feature>
<keyword evidence="2" id="KW-0408">Iron</keyword>
<feature type="binding site" evidence="2">
    <location>
        <position position="122"/>
    </location>
    <ligand>
        <name>Fe cation</name>
        <dbReference type="ChEBI" id="CHEBI:24875"/>
    </ligand>
</feature>
<evidence type="ECO:0000256" key="2">
    <source>
        <dbReference type="PIRSR" id="PIRSR006232-1"/>
    </source>
</evidence>
<proteinExistence type="inferred from homology"/>
<dbReference type="SUPFAM" id="SSF51182">
    <property type="entry name" value="RmlC-like cupins"/>
    <property type="match status" value="1"/>
</dbReference>
<name>A0A839EDK3_9MICO</name>
<evidence type="ECO:0000256" key="3">
    <source>
        <dbReference type="RuleBase" id="RU003457"/>
    </source>
</evidence>
<comment type="caution">
    <text evidence="6">The sequence shown here is derived from an EMBL/GenBank/DDBJ whole genome shotgun (WGS) entry which is preliminary data.</text>
</comment>
<accession>A0A839EDK3</accession>
<dbReference type="PANTHER" id="PTHR13903">
    <property type="entry name" value="PIRIN-RELATED"/>
    <property type="match status" value="1"/>
</dbReference>
<dbReference type="Proteomes" id="UP000585905">
    <property type="component" value="Unassembled WGS sequence"/>
</dbReference>
<organism evidence="6 7">
    <name type="scientific">Microcella alkalica</name>
    <dbReference type="NCBI Taxonomy" id="355930"/>
    <lineage>
        <taxon>Bacteria</taxon>
        <taxon>Bacillati</taxon>
        <taxon>Actinomycetota</taxon>
        <taxon>Actinomycetes</taxon>
        <taxon>Micrococcales</taxon>
        <taxon>Microbacteriaceae</taxon>
        <taxon>Microcella</taxon>
    </lineage>
</organism>
<protein>
    <recommendedName>
        <fullName evidence="8">Pirin family protein</fullName>
    </recommendedName>
</protein>
<dbReference type="PIRSF" id="PIRSF006232">
    <property type="entry name" value="Pirin"/>
    <property type="match status" value="1"/>
</dbReference>
<dbReference type="PANTHER" id="PTHR13903:SF8">
    <property type="entry name" value="PIRIN"/>
    <property type="match status" value="1"/>
</dbReference>
<evidence type="ECO:0008006" key="8">
    <source>
        <dbReference type="Google" id="ProtNLM"/>
    </source>
</evidence>
<dbReference type="Gene3D" id="2.60.120.10">
    <property type="entry name" value="Jelly Rolls"/>
    <property type="match status" value="1"/>
</dbReference>
<evidence type="ECO:0000259" key="5">
    <source>
        <dbReference type="Pfam" id="PF05726"/>
    </source>
</evidence>
<feature type="binding site" evidence="2">
    <location>
        <position position="76"/>
    </location>
    <ligand>
        <name>Fe cation</name>
        <dbReference type="ChEBI" id="CHEBI:24875"/>
    </ligand>
</feature>
<evidence type="ECO:0000256" key="1">
    <source>
        <dbReference type="ARBA" id="ARBA00008416"/>
    </source>
</evidence>
<evidence type="ECO:0000259" key="4">
    <source>
        <dbReference type="Pfam" id="PF02678"/>
    </source>
</evidence>
<dbReference type="Pfam" id="PF02678">
    <property type="entry name" value="Pirin"/>
    <property type="match status" value="1"/>
</dbReference>
<dbReference type="EMBL" id="JACGWX010000005">
    <property type="protein sequence ID" value="MBA8848324.1"/>
    <property type="molecule type" value="Genomic_DNA"/>
</dbReference>
<dbReference type="AlphaFoldDB" id="A0A839EDK3"/>
<dbReference type="InterPro" id="IPR012093">
    <property type="entry name" value="Pirin"/>
</dbReference>
<gene>
    <name evidence="6" type="ORF">FHX53_001928</name>
</gene>
<dbReference type="Pfam" id="PF05726">
    <property type="entry name" value="Pirin_C"/>
    <property type="match status" value="1"/>
</dbReference>
<feature type="domain" description="Pirin N-terminal" evidence="4">
    <location>
        <begin position="38"/>
        <end position="138"/>
    </location>
</feature>
<dbReference type="InterPro" id="IPR003829">
    <property type="entry name" value="Pirin_N_dom"/>
</dbReference>
<sequence>MSNLEPDPAEVVCDEQPAPSILLLEPREVPLGGPRAMTVRRTLPQRARSLIGAWCFVDHYGPDDVAESGGMVVPPHPHTGLQTVSWLFEGEIEHRDSTGAHQLVRPGELNLMTAGTGIQHSEISTPTTTRLHGAQLWVALPDAHRRTAPFFEHTEPRPVSCGTATVRVFIGTLPGVGEATARVFSPLVAAQVDLPAGASVELAVDPLFEHGLLVDAGVATIDDVAVPTAHLAFTPTGRSTLRVSAGDAPLRALLIGGEPLGEPIVMWWNFIGRDHDEIVGFRAAWQAEVIEGTAAAETFGRVDGWPGSALPAPVLPGIRLKPRE</sequence>